<evidence type="ECO:0000313" key="1">
    <source>
        <dbReference type="EMBL" id="TGG34940.1"/>
    </source>
</evidence>
<dbReference type="Proteomes" id="UP000297635">
    <property type="component" value="Unassembled WGS sequence"/>
</dbReference>
<dbReference type="RefSeq" id="WP_135472331.1">
    <property type="nucleotide sequence ID" value="NZ_SJSA01000002.1"/>
</dbReference>
<dbReference type="AlphaFoldDB" id="A0A4Z0UZ53"/>
<protein>
    <recommendedName>
        <fullName evidence="4">Lipoprotein</fullName>
    </recommendedName>
</protein>
<geneLocation type="plasmid" evidence="1">
    <name>pTAA-3-2</name>
</geneLocation>
<dbReference type="EMBL" id="SJSA01000004">
    <property type="protein sequence ID" value="TGG34940.1"/>
    <property type="molecule type" value="Genomic_DNA"/>
</dbReference>
<sequence length="87" mass="9194">MKIANDKIKHFSACAVVSFTASAIEFNAEYHNAWIAGFIAGMAIGVGKEYGDKCAIGNKWDWSDIGADALGSVVGATLGSLFTLLKH</sequence>
<accession>A0A4Z0UZ53</accession>
<evidence type="ECO:0008006" key="4">
    <source>
        <dbReference type="Google" id="ProtNLM"/>
    </source>
</evidence>
<keyword evidence="1" id="KW-0614">Plasmid</keyword>
<evidence type="ECO:0000313" key="2">
    <source>
        <dbReference type="EMBL" id="TGG36613.1"/>
    </source>
</evidence>
<reference evidence="1 3" key="1">
    <citation type="submission" date="2019-02" db="EMBL/GenBank/DDBJ databases">
        <title>Isolation and identification of novel species under the genus Muribaculum.</title>
        <authorList>
            <person name="Miyake S."/>
            <person name="Ding Y."/>
            <person name="Low A."/>
            <person name="Soh M."/>
            <person name="Seedorf H."/>
        </authorList>
    </citation>
    <scope>NUCLEOTIDE SEQUENCE [LARGE SCALE GENOMIC DNA]</scope>
    <source>
        <strain evidence="1 3">TLL-A3</strain>
        <plasmid evidence="1">pTAA-3-2</plasmid>
    </source>
</reference>
<comment type="caution">
    <text evidence="1">The sequence shown here is derived from an EMBL/GenBank/DDBJ whole genome shotgun (WGS) entry which is preliminary data.</text>
</comment>
<evidence type="ECO:0000313" key="3">
    <source>
        <dbReference type="Proteomes" id="UP000297635"/>
    </source>
</evidence>
<dbReference type="EMBL" id="SJSA01000002">
    <property type="protein sequence ID" value="TGG36613.1"/>
    <property type="molecule type" value="Genomic_DNA"/>
</dbReference>
<keyword evidence="3" id="KW-1185">Reference proteome</keyword>
<name>A0A4Z0UZ53_9BACT</name>
<gene>
    <name evidence="2" type="ORF">EZ315_12295</name>
    <name evidence="1" type="ORF">EZ315_15895</name>
</gene>
<proteinExistence type="predicted"/>
<organism evidence="1 3">
    <name type="scientific">Duncaniella freteri</name>
    <dbReference type="NCBI Taxonomy" id="2530391"/>
    <lineage>
        <taxon>Bacteria</taxon>
        <taxon>Pseudomonadati</taxon>
        <taxon>Bacteroidota</taxon>
        <taxon>Bacteroidia</taxon>
        <taxon>Bacteroidales</taxon>
        <taxon>Muribaculaceae</taxon>
        <taxon>Duncaniella</taxon>
    </lineage>
</organism>
<dbReference type="GeneID" id="82151264"/>